<dbReference type="SUPFAM" id="SSF52540">
    <property type="entry name" value="P-loop containing nucleoside triphosphate hydrolases"/>
    <property type="match status" value="1"/>
</dbReference>
<proteinExistence type="inferred from homology"/>
<dbReference type="OrthoDB" id="9813147at2"/>
<evidence type="ECO:0000256" key="2">
    <source>
        <dbReference type="ARBA" id="ARBA00022741"/>
    </source>
</evidence>
<dbReference type="InterPro" id="IPR025158">
    <property type="entry name" value="Mg_chelat-rel_C"/>
</dbReference>
<organism evidence="5 6">
    <name type="scientific">Rathayibacter tritici</name>
    <dbReference type="NCBI Taxonomy" id="33888"/>
    <lineage>
        <taxon>Bacteria</taxon>
        <taxon>Bacillati</taxon>
        <taxon>Actinomycetota</taxon>
        <taxon>Actinomycetes</taxon>
        <taxon>Micrococcales</taxon>
        <taxon>Microbacteriaceae</taxon>
        <taxon>Rathayibacter</taxon>
    </lineage>
</organism>
<dbReference type="InterPro" id="IPR045006">
    <property type="entry name" value="CHLI-like"/>
</dbReference>
<name>A0A169BZK0_9MICO</name>
<evidence type="ECO:0000256" key="1">
    <source>
        <dbReference type="ARBA" id="ARBA00006354"/>
    </source>
</evidence>
<dbReference type="PANTHER" id="PTHR32039">
    <property type="entry name" value="MAGNESIUM-CHELATASE SUBUNIT CHLI"/>
    <property type="match status" value="1"/>
</dbReference>
<comment type="similarity">
    <text evidence="1">Belongs to the Mg-chelatase subunits D/I family. ComM subfamily.</text>
</comment>
<dbReference type="InterPro" id="IPR014721">
    <property type="entry name" value="Ribsml_uS5_D2-typ_fold_subgr"/>
</dbReference>
<dbReference type="InterPro" id="IPR004482">
    <property type="entry name" value="Mg_chelat-rel"/>
</dbReference>
<gene>
    <name evidence="5" type="ORF">A6122_1484</name>
</gene>
<dbReference type="InterPro" id="IPR003593">
    <property type="entry name" value="AAA+_ATPase"/>
</dbReference>
<keyword evidence="3" id="KW-0067">ATP-binding</keyword>
<dbReference type="GO" id="GO:0005524">
    <property type="term" value="F:ATP binding"/>
    <property type="evidence" value="ECO:0007669"/>
    <property type="project" value="UniProtKB-KW"/>
</dbReference>
<protein>
    <recommendedName>
        <fullName evidence="4">AAA+ ATPase domain-containing protein</fullName>
    </recommendedName>
</protein>
<dbReference type="SMART" id="SM00382">
    <property type="entry name" value="AAA"/>
    <property type="match status" value="1"/>
</dbReference>
<dbReference type="InterPro" id="IPR001208">
    <property type="entry name" value="MCM_dom"/>
</dbReference>
<dbReference type="KEGG" id="rtn:A6122_1484"/>
<dbReference type="PATRIC" id="fig|33888.3.peg.1628"/>
<dbReference type="Gene3D" id="3.40.50.300">
    <property type="entry name" value="P-loop containing nucleotide triphosphate hydrolases"/>
    <property type="match status" value="1"/>
</dbReference>
<keyword evidence="6" id="KW-1185">Reference proteome</keyword>
<dbReference type="Proteomes" id="UP000077071">
    <property type="component" value="Chromosome"/>
</dbReference>
<evidence type="ECO:0000313" key="6">
    <source>
        <dbReference type="Proteomes" id="UP000077071"/>
    </source>
</evidence>
<dbReference type="NCBIfam" id="TIGR00368">
    <property type="entry name" value="YifB family Mg chelatase-like AAA ATPase"/>
    <property type="match status" value="1"/>
</dbReference>
<dbReference type="EMBL" id="CP015515">
    <property type="protein sequence ID" value="AND16621.1"/>
    <property type="molecule type" value="Genomic_DNA"/>
</dbReference>
<evidence type="ECO:0000313" key="5">
    <source>
        <dbReference type="EMBL" id="AND16621.1"/>
    </source>
</evidence>
<dbReference type="Pfam" id="PF13335">
    <property type="entry name" value="Mg_chelatase_C"/>
    <property type="match status" value="1"/>
</dbReference>
<keyword evidence="2" id="KW-0547">Nucleotide-binding</keyword>
<reference evidence="5 6" key="1">
    <citation type="submission" date="2016-05" db="EMBL/GenBank/DDBJ databases">
        <title>Complete genome sequence of Rathayibacter tritici NCPPB 1953.</title>
        <authorList>
            <person name="Park J."/>
            <person name="Lee H.-H."/>
            <person name="Lee S.-W."/>
            <person name="Seo Y.-S."/>
        </authorList>
    </citation>
    <scope>NUCLEOTIDE SEQUENCE [LARGE SCALE GENOMIC DNA]</scope>
    <source>
        <strain evidence="5 6">NCPPB 1953</strain>
    </source>
</reference>
<dbReference type="Gene3D" id="3.30.230.10">
    <property type="match status" value="1"/>
</dbReference>
<evidence type="ECO:0000259" key="4">
    <source>
        <dbReference type="SMART" id="SM00382"/>
    </source>
</evidence>
<dbReference type="InterPro" id="IPR000523">
    <property type="entry name" value="Mg_chelatse_chII-like_cat_dom"/>
</dbReference>
<dbReference type="InterPro" id="IPR027417">
    <property type="entry name" value="P-loop_NTPase"/>
</dbReference>
<dbReference type="GO" id="GO:0003677">
    <property type="term" value="F:DNA binding"/>
    <property type="evidence" value="ECO:0007669"/>
    <property type="project" value="InterPro"/>
</dbReference>
<dbReference type="SUPFAM" id="SSF54211">
    <property type="entry name" value="Ribosomal protein S5 domain 2-like"/>
    <property type="match status" value="1"/>
</dbReference>
<dbReference type="STRING" id="33888.A6122_1484"/>
<dbReference type="Pfam" id="PF01078">
    <property type="entry name" value="Mg_chelatase"/>
    <property type="match status" value="1"/>
</dbReference>
<dbReference type="PRINTS" id="PR01657">
    <property type="entry name" value="MCMFAMILY"/>
</dbReference>
<dbReference type="Pfam" id="PF13541">
    <property type="entry name" value="ChlI"/>
    <property type="match status" value="1"/>
</dbReference>
<evidence type="ECO:0000256" key="3">
    <source>
        <dbReference type="ARBA" id="ARBA00022840"/>
    </source>
</evidence>
<accession>A0A169BZK0</accession>
<dbReference type="RefSeq" id="WP_068253424.1">
    <property type="nucleotide sequence ID" value="NZ_CP015515.1"/>
</dbReference>
<dbReference type="PANTHER" id="PTHR32039:SF7">
    <property type="entry name" value="COMPETENCE PROTEIN COMM"/>
    <property type="match status" value="1"/>
</dbReference>
<sequence length="511" mass="52817">MGLGRTSAVGLVGFTGAVVGVEAHSADGTPGMVIIGLPDAALAQAKERVRSAAINSGSTIAEYKITVNLSPAAMPKHGSAFDLAIGLAALAALHEVDAESVAGVVHIGELGLDGRLRSVPGVLPAVLAAAREGRRRVMVPVEDRLEAELVDGVEVIAVSSLAAAAVWHGAQWEVPVLPEVSAAPAAAPEPEPGGDLSDVVGNEEAAEAMVVAAAGGHHVFLLGPPGAGKTMLASRLPGILPDLDDEAALEATCMRSLVGAATGGALVRRPPFESPHHSASSAAIVGGGSGRIRPGAVARATRGVLFLDEAPEFSSVALDALRQPLESGVIRIHRANAVAEFPARVQLVLAANPCPCGRFGIPGETCTCAPALRRRYLARLSGPLLDRVDIRLTVRRIGAAQLAARRDCAGMSTAQARNRVTSARRRAAARLASTPWMLNSEVAGAWLRSDARRPTILESRTLDQALERGLVTMRGYDRVLRLGWTLADLDGADRPTAAHLARALILRGGAA</sequence>
<feature type="domain" description="AAA+ ATPase" evidence="4">
    <location>
        <begin position="215"/>
        <end position="398"/>
    </location>
</feature>
<dbReference type="InterPro" id="IPR020568">
    <property type="entry name" value="Ribosomal_Su5_D2-typ_SF"/>
</dbReference>
<dbReference type="AlphaFoldDB" id="A0A169BZK0"/>